<dbReference type="EMBL" id="CP133616">
    <property type="protein sequence ID" value="WMV30044.1"/>
    <property type="molecule type" value="Genomic_DNA"/>
</dbReference>
<evidence type="ECO:0000259" key="1">
    <source>
        <dbReference type="Pfam" id="PF24626"/>
    </source>
</evidence>
<dbReference type="Pfam" id="PF24626">
    <property type="entry name" value="SH3_Tf2-1"/>
    <property type="match status" value="1"/>
</dbReference>
<keyword evidence="3" id="KW-1185">Reference proteome</keyword>
<evidence type="ECO:0000313" key="2">
    <source>
        <dbReference type="EMBL" id="WMV30044.1"/>
    </source>
</evidence>
<dbReference type="InterPro" id="IPR056924">
    <property type="entry name" value="SH3_Tf2-1"/>
</dbReference>
<evidence type="ECO:0000313" key="3">
    <source>
        <dbReference type="Proteomes" id="UP001234989"/>
    </source>
</evidence>
<organism evidence="2 3">
    <name type="scientific">Solanum verrucosum</name>
    <dbReference type="NCBI Taxonomy" id="315347"/>
    <lineage>
        <taxon>Eukaryota</taxon>
        <taxon>Viridiplantae</taxon>
        <taxon>Streptophyta</taxon>
        <taxon>Embryophyta</taxon>
        <taxon>Tracheophyta</taxon>
        <taxon>Spermatophyta</taxon>
        <taxon>Magnoliopsida</taxon>
        <taxon>eudicotyledons</taxon>
        <taxon>Gunneridae</taxon>
        <taxon>Pentapetalae</taxon>
        <taxon>asterids</taxon>
        <taxon>lamiids</taxon>
        <taxon>Solanales</taxon>
        <taxon>Solanaceae</taxon>
        <taxon>Solanoideae</taxon>
        <taxon>Solaneae</taxon>
        <taxon>Solanum</taxon>
    </lineage>
</organism>
<dbReference type="PANTHER" id="PTHR46148">
    <property type="entry name" value="CHROMO DOMAIN-CONTAINING PROTEIN"/>
    <property type="match status" value="1"/>
</dbReference>
<feature type="domain" description="Tf2-1-like SH3-like" evidence="1">
    <location>
        <begin position="5"/>
        <end position="56"/>
    </location>
</feature>
<dbReference type="PANTHER" id="PTHR46148:SF60">
    <property type="entry name" value="CHROMO DOMAIN-CONTAINING PROTEIN"/>
    <property type="match status" value="1"/>
</dbReference>
<name>A0AAF0QTF8_SOLVR</name>
<dbReference type="AlphaFoldDB" id="A0AAF0QTF8"/>
<dbReference type="Proteomes" id="UP001234989">
    <property type="component" value="Chromosome 5"/>
</dbReference>
<reference evidence="2" key="1">
    <citation type="submission" date="2023-08" db="EMBL/GenBank/DDBJ databases">
        <title>A de novo genome assembly of Solanum verrucosum Schlechtendal, a Mexican diploid species geographically isolated from the other diploid A-genome species in potato relatives.</title>
        <authorList>
            <person name="Hosaka K."/>
        </authorList>
    </citation>
    <scope>NUCLEOTIDE SEQUENCE</scope>
    <source>
        <tissue evidence="2">Young leaves</tissue>
    </source>
</reference>
<protein>
    <recommendedName>
        <fullName evidence="1">Tf2-1-like SH3-like domain-containing protein</fullName>
    </recommendedName>
</protein>
<accession>A0AAF0QTF8</accession>
<sequence>MRGVMRFERRGKISTRCIEPFKILRTIGVVTYELALPPTFSTIHPIFRVSVLRWYVLDESHMLQYEEVELDNHLTYIEEPVANVARDVRQLRSRVILVVKVYWRHHLVEEATWKTEQEMQEQFFGLFEPSGTLTFADKIGFFYSGYCNDLQIIFTLMPSFINFERSYSDLKSFMTCWHLLFDRLVVRLCFMLVPLF</sequence>
<proteinExistence type="predicted"/>
<gene>
    <name evidence="2" type="ORF">MTR67_023429</name>
</gene>